<dbReference type="Pfam" id="PF00015">
    <property type="entry name" value="MCPsignal"/>
    <property type="match status" value="1"/>
</dbReference>
<proteinExistence type="inferred from homology"/>
<feature type="region of interest" description="Disordered" evidence="6">
    <location>
        <begin position="314"/>
        <end position="350"/>
    </location>
</feature>
<dbReference type="PROSITE" id="PS50111">
    <property type="entry name" value="CHEMOTAXIS_TRANSDUC_2"/>
    <property type="match status" value="1"/>
</dbReference>
<evidence type="ECO:0000256" key="4">
    <source>
        <dbReference type="PROSITE-ProRule" id="PRU00284"/>
    </source>
</evidence>
<dbReference type="PRINTS" id="PR00260">
    <property type="entry name" value="CHEMTRNSDUCR"/>
</dbReference>
<dbReference type="Pfam" id="PF00672">
    <property type="entry name" value="HAMP"/>
    <property type="match status" value="1"/>
</dbReference>
<dbReference type="SMART" id="SM00283">
    <property type="entry name" value="MA"/>
    <property type="match status" value="1"/>
</dbReference>
<dbReference type="GO" id="GO:0004888">
    <property type="term" value="F:transmembrane signaling receptor activity"/>
    <property type="evidence" value="ECO:0007669"/>
    <property type="project" value="InterPro"/>
</dbReference>
<dbReference type="SUPFAM" id="SSF58104">
    <property type="entry name" value="Methyl-accepting chemotaxis protein (MCP) signaling domain"/>
    <property type="match status" value="1"/>
</dbReference>
<dbReference type="RefSeq" id="WP_199384457.1">
    <property type="nucleotide sequence ID" value="NZ_JAEMHM010000009.1"/>
</dbReference>
<dbReference type="SMART" id="SM00304">
    <property type="entry name" value="HAMP"/>
    <property type="match status" value="1"/>
</dbReference>
<dbReference type="CDD" id="cd06225">
    <property type="entry name" value="HAMP"/>
    <property type="match status" value="1"/>
</dbReference>
<evidence type="ECO:0000259" key="8">
    <source>
        <dbReference type="PROSITE" id="PS50111"/>
    </source>
</evidence>
<feature type="domain" description="HAMP" evidence="9">
    <location>
        <begin position="266"/>
        <end position="304"/>
    </location>
</feature>
<keyword evidence="7" id="KW-1133">Transmembrane helix</keyword>
<dbReference type="InterPro" id="IPR004090">
    <property type="entry name" value="Chemotax_Me-accpt_rcpt"/>
</dbReference>
<dbReference type="AlphaFoldDB" id="A0A8J7IPM6"/>
<comment type="similarity">
    <text evidence="3">Belongs to the methyl-accepting chemotaxis (MCP) protein family.</text>
</comment>
<feature type="domain" description="HAMP" evidence="9">
    <location>
        <begin position="213"/>
        <end position="265"/>
    </location>
</feature>
<feature type="region of interest" description="Disordered" evidence="6">
    <location>
        <begin position="549"/>
        <end position="580"/>
    </location>
</feature>
<dbReference type="FunFam" id="1.10.287.950:FF:000001">
    <property type="entry name" value="Methyl-accepting chemotaxis sensory transducer"/>
    <property type="match status" value="1"/>
</dbReference>
<dbReference type="PANTHER" id="PTHR43531">
    <property type="entry name" value="PROTEIN ICFG"/>
    <property type="match status" value="1"/>
</dbReference>
<dbReference type="PROSITE" id="PS50885">
    <property type="entry name" value="HAMP"/>
    <property type="match status" value="2"/>
</dbReference>
<dbReference type="PANTHER" id="PTHR43531:SF11">
    <property type="entry name" value="METHYL-ACCEPTING CHEMOTAXIS PROTEIN 3"/>
    <property type="match status" value="1"/>
</dbReference>
<keyword evidence="5" id="KW-0175">Coiled coil</keyword>
<evidence type="ECO:0000256" key="2">
    <source>
        <dbReference type="ARBA" id="ARBA00022500"/>
    </source>
</evidence>
<dbReference type="EMBL" id="JAEMHM010000009">
    <property type="protein sequence ID" value="MBJ6725568.1"/>
    <property type="molecule type" value="Genomic_DNA"/>
</dbReference>
<gene>
    <name evidence="10" type="ORF">JFN93_12680</name>
</gene>
<feature type="domain" description="Methyl-accepting transducer" evidence="8">
    <location>
        <begin position="309"/>
        <end position="524"/>
    </location>
</feature>
<evidence type="ECO:0000256" key="1">
    <source>
        <dbReference type="ARBA" id="ARBA00004370"/>
    </source>
</evidence>
<feature type="coiled-coil region" evidence="5">
    <location>
        <begin position="495"/>
        <end position="540"/>
    </location>
</feature>
<dbReference type="GO" id="GO:0007165">
    <property type="term" value="P:signal transduction"/>
    <property type="evidence" value="ECO:0007669"/>
    <property type="project" value="UniProtKB-KW"/>
</dbReference>
<accession>A0A8J7IPM6</accession>
<evidence type="ECO:0000313" key="10">
    <source>
        <dbReference type="EMBL" id="MBJ6725568.1"/>
    </source>
</evidence>
<reference evidence="10" key="1">
    <citation type="submission" date="2020-12" db="EMBL/GenBank/DDBJ databases">
        <title>Geomonas sp. Red875, isolated from river sediment.</title>
        <authorList>
            <person name="Xu Z."/>
            <person name="Zhang Z."/>
            <person name="Masuda Y."/>
            <person name="Itoh H."/>
            <person name="Senoo K."/>
        </authorList>
    </citation>
    <scope>NUCLEOTIDE SEQUENCE</scope>
    <source>
        <strain evidence="10">Red875</strain>
    </source>
</reference>
<keyword evidence="2" id="KW-0145">Chemotaxis</keyword>
<dbReference type="Pfam" id="PF12729">
    <property type="entry name" value="4HB_MCP_1"/>
    <property type="match status" value="1"/>
</dbReference>
<comment type="caution">
    <text evidence="10">The sequence shown here is derived from an EMBL/GenBank/DDBJ whole genome shotgun (WGS) entry which is preliminary data.</text>
</comment>
<dbReference type="CDD" id="cd19411">
    <property type="entry name" value="MCP2201-like_sensor"/>
    <property type="match status" value="1"/>
</dbReference>
<dbReference type="Gene3D" id="6.10.340.10">
    <property type="match status" value="1"/>
</dbReference>
<dbReference type="Gene3D" id="1.10.287.950">
    <property type="entry name" value="Methyl-accepting chemotaxis protein"/>
    <property type="match status" value="1"/>
</dbReference>
<dbReference type="InterPro" id="IPR051310">
    <property type="entry name" value="MCP_chemotaxis"/>
</dbReference>
<organism evidence="10 11">
    <name type="scientific">Geomesophilobacter sediminis</name>
    <dbReference type="NCBI Taxonomy" id="2798584"/>
    <lineage>
        <taxon>Bacteria</taxon>
        <taxon>Pseudomonadati</taxon>
        <taxon>Thermodesulfobacteriota</taxon>
        <taxon>Desulfuromonadia</taxon>
        <taxon>Geobacterales</taxon>
        <taxon>Geobacteraceae</taxon>
        <taxon>Geomesophilobacter</taxon>
    </lineage>
</organism>
<dbReference type="GO" id="GO:0005886">
    <property type="term" value="C:plasma membrane"/>
    <property type="evidence" value="ECO:0007669"/>
    <property type="project" value="TreeGrafter"/>
</dbReference>
<dbReference type="InterPro" id="IPR004089">
    <property type="entry name" value="MCPsignal_dom"/>
</dbReference>
<keyword evidence="11" id="KW-1185">Reference proteome</keyword>
<evidence type="ECO:0000313" key="11">
    <source>
        <dbReference type="Proteomes" id="UP000636888"/>
    </source>
</evidence>
<comment type="subcellular location">
    <subcellularLocation>
        <location evidence="1">Membrane</location>
    </subcellularLocation>
</comment>
<name>A0A8J7IPM6_9BACT</name>
<feature type="compositionally biased region" description="Low complexity" evidence="6">
    <location>
        <begin position="315"/>
        <end position="350"/>
    </location>
</feature>
<dbReference type="InterPro" id="IPR047347">
    <property type="entry name" value="YvaQ-like_sensor"/>
</dbReference>
<keyword evidence="4" id="KW-0807">Transducer</keyword>
<dbReference type="Proteomes" id="UP000636888">
    <property type="component" value="Unassembled WGS sequence"/>
</dbReference>
<dbReference type="GO" id="GO:0006935">
    <property type="term" value="P:chemotaxis"/>
    <property type="evidence" value="ECO:0007669"/>
    <property type="project" value="UniProtKB-KW"/>
</dbReference>
<protein>
    <submittedName>
        <fullName evidence="10">MCP four helix bundle domain-containing protein</fullName>
    </submittedName>
</protein>
<evidence type="ECO:0000256" key="6">
    <source>
        <dbReference type="SAM" id="MobiDB-lite"/>
    </source>
</evidence>
<feature type="transmembrane region" description="Helical" evidence="7">
    <location>
        <begin position="195"/>
        <end position="215"/>
    </location>
</feature>
<evidence type="ECO:0000259" key="9">
    <source>
        <dbReference type="PROSITE" id="PS50885"/>
    </source>
</evidence>
<evidence type="ECO:0000256" key="7">
    <source>
        <dbReference type="SAM" id="Phobius"/>
    </source>
</evidence>
<evidence type="ECO:0000256" key="3">
    <source>
        <dbReference type="ARBA" id="ARBA00029447"/>
    </source>
</evidence>
<keyword evidence="7" id="KW-0812">Transmembrane</keyword>
<sequence length="597" mass="64102">MKWFYNLTIGTKLLAGFILMALWAGAIGVVGVTHIRDIAKQDQLMYQRITVPVSELATLSTTFQRIRVNVRDAILARSTEERAAKAARIKELKDIEVKTEASFEKTIITEEARKMFQDMVEARKAYWPLLDQTVQLAESGKTAQAQGLLNGEMGKASRVVQNLIEQISARKLSLAKEVAAQNQASGKSAENVTTIFAILGVVAAIALGIFMARIISRPVREVKEAADKLALGDVNVTVRSDSRDEVGLLAQSFANMVANIKAAALAAEQVAGGDLTVQVQVKSEEDVLGKSLHTMVERLTQIVTQVKSAAENVASGSQELSSSSEQMSQGATEQSASAEEVSSSMEQMSSNIKQNADNALQTEKIAVASASDAAEGGKAVTETVAAMKQIAGKISIIEEIARQTNMLALNAAIEAARAGEHGKGFAVVASEVRKLAERSQESAAEISELSVSSVEVAERAGEMLTRMVPDIQRTAGLVQEICASSREQDTGAEQINKAIQQLDQVIQQNASATEEIAATAEELAAQAEQLQASIGFFKTENDGSHQYAVRRPAAKPRKAASPKGTSYAEMVPKRQESKGTTLVLDPEGYIDSDFERF</sequence>
<evidence type="ECO:0000256" key="5">
    <source>
        <dbReference type="SAM" id="Coils"/>
    </source>
</evidence>
<dbReference type="InterPro" id="IPR024478">
    <property type="entry name" value="HlyB_4HB_MCP"/>
</dbReference>
<dbReference type="InterPro" id="IPR003660">
    <property type="entry name" value="HAMP_dom"/>
</dbReference>
<keyword evidence="7" id="KW-0472">Membrane</keyword>